<dbReference type="RefSeq" id="WP_104935976.1">
    <property type="nucleotide sequence ID" value="NZ_CP021255.1"/>
</dbReference>
<dbReference type="PANTHER" id="PTHR47151">
    <property type="entry name" value="LEU/ILE/VAL-BINDING ABC TRANSPORTER SUBUNIT"/>
    <property type="match status" value="1"/>
</dbReference>
<keyword evidence="3 5" id="KW-0732">Signal</keyword>
<reference evidence="7" key="1">
    <citation type="submission" date="2017-05" db="EMBL/GenBank/DDBJ databases">
        <authorList>
            <person name="Song R."/>
            <person name="Chenine A.L."/>
            <person name="Ruprecht R.M."/>
        </authorList>
    </citation>
    <scope>NUCLEOTIDE SEQUENCE</scope>
    <source>
        <strain evidence="7">ORNL</strain>
    </source>
</reference>
<dbReference type="OrthoDB" id="9772589at2"/>
<dbReference type="PANTHER" id="PTHR47151:SF2">
    <property type="entry name" value="AMINO ACID BINDING PROTEIN"/>
    <property type="match status" value="1"/>
</dbReference>
<organism evidence="7 8">
    <name type="scientific">Desulfobulbus oralis</name>
    <dbReference type="NCBI Taxonomy" id="1986146"/>
    <lineage>
        <taxon>Bacteria</taxon>
        <taxon>Pseudomonadati</taxon>
        <taxon>Thermodesulfobacteriota</taxon>
        <taxon>Desulfobulbia</taxon>
        <taxon>Desulfobulbales</taxon>
        <taxon>Desulfobulbaceae</taxon>
        <taxon>Desulfobulbus</taxon>
    </lineage>
</organism>
<protein>
    <submittedName>
        <fullName evidence="7">Branched chain amino acid ABC transporter substrate-binding protein</fullName>
    </submittedName>
</protein>
<keyword evidence="8" id="KW-1185">Reference proteome</keyword>
<dbReference type="AlphaFoldDB" id="A0A2L1GLY5"/>
<evidence type="ECO:0000256" key="3">
    <source>
        <dbReference type="ARBA" id="ARBA00022729"/>
    </source>
</evidence>
<dbReference type="PRINTS" id="PR00337">
    <property type="entry name" value="LEUILEVALBP"/>
</dbReference>
<evidence type="ECO:0000259" key="6">
    <source>
        <dbReference type="Pfam" id="PF13458"/>
    </source>
</evidence>
<dbReference type="SUPFAM" id="SSF53822">
    <property type="entry name" value="Periplasmic binding protein-like I"/>
    <property type="match status" value="1"/>
</dbReference>
<feature type="signal peptide" evidence="5">
    <location>
        <begin position="1"/>
        <end position="23"/>
    </location>
</feature>
<feature type="domain" description="Leucine-binding protein" evidence="6">
    <location>
        <begin position="32"/>
        <end position="373"/>
    </location>
</feature>
<comment type="similarity">
    <text evidence="1">Belongs to the leucine-binding protein family.</text>
</comment>
<evidence type="ECO:0000256" key="4">
    <source>
        <dbReference type="ARBA" id="ARBA00022970"/>
    </source>
</evidence>
<dbReference type="KEGG" id="deo:CAY53_03610"/>
<evidence type="ECO:0000313" key="8">
    <source>
        <dbReference type="Proteomes" id="UP000239867"/>
    </source>
</evidence>
<name>A0A2L1GLY5_9BACT</name>
<accession>A0A2L1GLY5</accession>
<keyword evidence="4" id="KW-0029">Amino-acid transport</keyword>
<dbReference type="InterPro" id="IPR028081">
    <property type="entry name" value="Leu-bd"/>
</dbReference>
<evidence type="ECO:0000256" key="5">
    <source>
        <dbReference type="SAM" id="SignalP"/>
    </source>
</evidence>
<evidence type="ECO:0000313" key="7">
    <source>
        <dbReference type="EMBL" id="AVD70682.1"/>
    </source>
</evidence>
<reference evidence="7" key="2">
    <citation type="journal article" date="2018" name="MBio">
        <title>Insights into the evolution of host association through the isolation and characterization of a novel human periodontal pathobiont, Desulfobulbus oralis.</title>
        <authorList>
            <person name="Cross K.L."/>
            <person name="Chirania P."/>
            <person name="Xiong W."/>
            <person name="Beall C.J."/>
            <person name="Elkins J.G."/>
            <person name="Giannone R.J."/>
            <person name="Griffen A.L."/>
            <person name="Guss A.M."/>
            <person name="Hettich R.L."/>
            <person name="Joshi S.S."/>
            <person name="Mokrzan E.M."/>
            <person name="Martin R.K."/>
            <person name="Zhulin I.B."/>
            <person name="Leys E.J."/>
            <person name="Podar M."/>
        </authorList>
    </citation>
    <scope>NUCLEOTIDE SEQUENCE [LARGE SCALE GENOMIC DNA]</scope>
    <source>
        <strain evidence="7">ORNL</strain>
    </source>
</reference>
<dbReference type="CDD" id="cd06342">
    <property type="entry name" value="PBP1_ABC_LIVBP-like"/>
    <property type="match status" value="1"/>
</dbReference>
<dbReference type="InterPro" id="IPR028082">
    <property type="entry name" value="Peripla_BP_I"/>
</dbReference>
<evidence type="ECO:0000256" key="1">
    <source>
        <dbReference type="ARBA" id="ARBA00010062"/>
    </source>
</evidence>
<keyword evidence="2" id="KW-0813">Transport</keyword>
<sequence>MKKLTGLAALTLALCLAALGAFVQTGHANEAIRIGLMGPMTGSWASEGQEMKQVVELLAEQYNQAGGVLGRKIEILTEDDGSDPRTASLAANKLATRNIVAVIGTYGSSITEASQSIFDEAGIVQIANGSTAVRLSAKGMPNFFRTCPRDDDQGKMAASALKKLGAKKVAILHDNSSYAKGLAEESREHLQAAGVSVIFFDALTPGELDYNAILTKLKAADADFVFFTGYYPEAGLLLRQKKEMGWNVPFMGGDAVNNPALIETAGTAAAEGFYFVSPLLPANLDTPDAKSFVEAFTKKYGNAPKSIYPVLAGDGLRVLVEAFKQTGTTESAKVSAYLKSALKNYSGLTGPLAFSESGDRAGNVYRLYRVDARGLFVPEN</sequence>
<dbReference type="InterPro" id="IPR000709">
    <property type="entry name" value="Leu_Ile_Val-bd"/>
</dbReference>
<dbReference type="EMBL" id="CP021255">
    <property type="protein sequence ID" value="AVD70682.1"/>
    <property type="molecule type" value="Genomic_DNA"/>
</dbReference>
<dbReference type="Proteomes" id="UP000239867">
    <property type="component" value="Chromosome"/>
</dbReference>
<feature type="chain" id="PRO_5014597430" evidence="5">
    <location>
        <begin position="24"/>
        <end position="380"/>
    </location>
</feature>
<dbReference type="Pfam" id="PF13458">
    <property type="entry name" value="Peripla_BP_6"/>
    <property type="match status" value="1"/>
</dbReference>
<evidence type="ECO:0000256" key="2">
    <source>
        <dbReference type="ARBA" id="ARBA00022448"/>
    </source>
</evidence>
<proteinExistence type="inferred from homology"/>
<gene>
    <name evidence="7" type="ORF">CAY53_03610</name>
</gene>
<dbReference type="Gene3D" id="3.40.50.2300">
    <property type="match status" value="2"/>
</dbReference>
<dbReference type="GO" id="GO:0006865">
    <property type="term" value="P:amino acid transport"/>
    <property type="evidence" value="ECO:0007669"/>
    <property type="project" value="UniProtKB-KW"/>
</dbReference>